<feature type="transmembrane region" description="Helical" evidence="10">
    <location>
        <begin position="356"/>
        <end position="378"/>
    </location>
</feature>
<feature type="transmembrane region" description="Helical" evidence="10">
    <location>
        <begin position="238"/>
        <end position="258"/>
    </location>
</feature>
<evidence type="ECO:0000259" key="11">
    <source>
        <dbReference type="Pfam" id="PF00999"/>
    </source>
</evidence>
<protein>
    <submittedName>
        <fullName evidence="12">Sodium:proton antiporter</fullName>
    </submittedName>
</protein>
<dbReference type="GO" id="GO:0005886">
    <property type="term" value="C:plasma membrane"/>
    <property type="evidence" value="ECO:0007669"/>
    <property type="project" value="UniProtKB-SubCell"/>
</dbReference>
<accession>A0A1E8GMG3</accession>
<feature type="transmembrane region" description="Helical" evidence="10">
    <location>
        <begin position="279"/>
        <end position="299"/>
    </location>
</feature>
<keyword evidence="6" id="KW-0915">Sodium</keyword>
<keyword evidence="9" id="KW-0739">Sodium transport</keyword>
<feature type="transmembrane region" description="Helical" evidence="10">
    <location>
        <begin position="112"/>
        <end position="132"/>
    </location>
</feature>
<dbReference type="Gene3D" id="6.10.140.1330">
    <property type="match status" value="1"/>
</dbReference>
<evidence type="ECO:0000256" key="8">
    <source>
        <dbReference type="ARBA" id="ARBA00023136"/>
    </source>
</evidence>
<dbReference type="OrthoDB" id="9809206at2"/>
<dbReference type="RefSeq" id="WP_070793093.1">
    <property type="nucleotide sequence ID" value="NZ_MKIR01000024.1"/>
</dbReference>
<feature type="domain" description="Cation/H+ exchanger transmembrane" evidence="11">
    <location>
        <begin position="13"/>
        <end position="406"/>
    </location>
</feature>
<evidence type="ECO:0000313" key="12">
    <source>
        <dbReference type="EMBL" id="OFI48708.1"/>
    </source>
</evidence>
<evidence type="ECO:0000256" key="2">
    <source>
        <dbReference type="ARBA" id="ARBA00022448"/>
    </source>
</evidence>
<keyword evidence="13" id="KW-1185">Reference proteome</keyword>
<keyword evidence="3" id="KW-1003">Cell membrane</keyword>
<dbReference type="EMBL" id="MKIR01000024">
    <property type="protein sequence ID" value="OFI48708.1"/>
    <property type="molecule type" value="Genomic_DNA"/>
</dbReference>
<feature type="transmembrane region" description="Helical" evidence="10">
    <location>
        <begin position="522"/>
        <end position="544"/>
    </location>
</feature>
<sequence>MDHQLIFFIIGFLSALIASNIINRVFPKIPLPFIQVVLGIIMATFGADQILKFDPEVFLAFGIAPLLFREGEEANVPSIMKHWRTVAILVLPVVFITAVVMGFAAHSFFPTMPLAACVAIGASLGPTDAVAVSSLASRFDFPKRIKSILSGEGLLNDASGIIAFQFALLALTTGKFSLANASVQFVISALGGALIGYLVSWLNNTILSLMEDVAAQDVVGYLLLELMMPLLAFSLSELLHVSGIIAVVVAGVLQAAGFKKITLFDAQVNQVSSTIWDTIVFMLNGVVFIFLGIELETIAHPVLKNDSYDNWTLLLIVFVLTVVLFATRFVLLAIYYKIISIKRKQPFERYKSDLMLLTFAGVKGTVSIATIMLIPHAVAQKYNMMIFTTAGVTMLSFLSGIIILPMIAPKKEGKVNYFGQIAILNDVVLALQDDLEKTRVKDGYYATIDNYTQRIQKFILMQESEEATEDFNNLQLMILQIEEDSLNSAYSNGEISINTYRVYHRYLKELERSITHSLVSSLTFAVTILFRAAHMAIVEFLHLFRRKKGSARKTPILTDEDKQELKDLYLQNTELVLSSLYNLYDVYDSNLINLLGSDRLRSAELVAEGDFKRLFAHYRPNNIDEMTRGYYLERKLIAEYEARGEITSAKARQMRKNVNTLEDYSMNEEYSSLLYDFLEYRGGRN</sequence>
<dbReference type="Proteomes" id="UP000178622">
    <property type="component" value="Unassembled WGS sequence"/>
</dbReference>
<dbReference type="Pfam" id="PF00999">
    <property type="entry name" value="Na_H_Exchanger"/>
    <property type="match status" value="1"/>
</dbReference>
<comment type="caution">
    <text evidence="12">The sequence shown here is derived from an EMBL/GenBank/DDBJ whole genome shotgun (WGS) entry which is preliminary data.</text>
</comment>
<evidence type="ECO:0000256" key="7">
    <source>
        <dbReference type="ARBA" id="ARBA00023065"/>
    </source>
</evidence>
<dbReference type="PANTHER" id="PTHR10110:SF86">
    <property type="entry name" value="SODIUM_HYDROGEN EXCHANGER 7"/>
    <property type="match status" value="1"/>
</dbReference>
<feature type="transmembrane region" description="Helical" evidence="10">
    <location>
        <begin position="86"/>
        <end position="106"/>
    </location>
</feature>
<evidence type="ECO:0000256" key="3">
    <source>
        <dbReference type="ARBA" id="ARBA00022475"/>
    </source>
</evidence>
<feature type="transmembrane region" description="Helical" evidence="10">
    <location>
        <begin position="29"/>
        <end position="47"/>
    </location>
</feature>
<dbReference type="GO" id="GO:0098719">
    <property type="term" value="P:sodium ion import across plasma membrane"/>
    <property type="evidence" value="ECO:0007669"/>
    <property type="project" value="TreeGrafter"/>
</dbReference>
<feature type="transmembrane region" description="Helical" evidence="10">
    <location>
        <begin position="384"/>
        <end position="408"/>
    </location>
</feature>
<gene>
    <name evidence="12" type="ORF">BG261_07385</name>
</gene>
<dbReference type="GO" id="GO:0015385">
    <property type="term" value="F:sodium:proton antiporter activity"/>
    <property type="evidence" value="ECO:0007669"/>
    <property type="project" value="InterPro"/>
</dbReference>
<evidence type="ECO:0000256" key="5">
    <source>
        <dbReference type="ARBA" id="ARBA00022989"/>
    </source>
</evidence>
<keyword evidence="5 10" id="KW-1133">Transmembrane helix</keyword>
<dbReference type="GO" id="GO:0015386">
    <property type="term" value="F:potassium:proton antiporter activity"/>
    <property type="evidence" value="ECO:0007669"/>
    <property type="project" value="TreeGrafter"/>
</dbReference>
<evidence type="ECO:0000256" key="10">
    <source>
        <dbReference type="SAM" id="Phobius"/>
    </source>
</evidence>
<evidence type="ECO:0000256" key="1">
    <source>
        <dbReference type="ARBA" id="ARBA00004651"/>
    </source>
</evidence>
<evidence type="ECO:0000256" key="6">
    <source>
        <dbReference type="ARBA" id="ARBA00023053"/>
    </source>
</evidence>
<evidence type="ECO:0000313" key="13">
    <source>
        <dbReference type="Proteomes" id="UP000178622"/>
    </source>
</evidence>
<organism evidence="12 13">
    <name type="scientific">Floricoccus tropicus</name>
    <dbReference type="NCBI Taxonomy" id="1859473"/>
    <lineage>
        <taxon>Bacteria</taxon>
        <taxon>Bacillati</taxon>
        <taxon>Bacillota</taxon>
        <taxon>Bacilli</taxon>
        <taxon>Lactobacillales</taxon>
        <taxon>Streptococcaceae</taxon>
        <taxon>Floricoccus</taxon>
    </lineage>
</organism>
<dbReference type="PANTHER" id="PTHR10110">
    <property type="entry name" value="SODIUM/HYDROGEN EXCHANGER"/>
    <property type="match status" value="1"/>
</dbReference>
<feature type="transmembrane region" description="Helical" evidence="10">
    <location>
        <begin position="311"/>
        <end position="335"/>
    </location>
</feature>
<comment type="subcellular location">
    <subcellularLocation>
        <location evidence="1">Cell membrane</location>
        <topology evidence="1">Multi-pass membrane protein</topology>
    </subcellularLocation>
</comment>
<feature type="transmembrane region" description="Helical" evidence="10">
    <location>
        <begin position="183"/>
        <end position="202"/>
    </location>
</feature>
<keyword evidence="4 10" id="KW-0812">Transmembrane</keyword>
<evidence type="ECO:0000256" key="4">
    <source>
        <dbReference type="ARBA" id="ARBA00022692"/>
    </source>
</evidence>
<proteinExistence type="predicted"/>
<dbReference type="InterPro" id="IPR018422">
    <property type="entry name" value="Cation/H_exchanger_CPA1"/>
</dbReference>
<dbReference type="GO" id="GO:0051453">
    <property type="term" value="P:regulation of intracellular pH"/>
    <property type="evidence" value="ECO:0007669"/>
    <property type="project" value="TreeGrafter"/>
</dbReference>
<keyword evidence="7" id="KW-0406">Ion transport</keyword>
<dbReference type="InterPro" id="IPR006153">
    <property type="entry name" value="Cation/H_exchanger_TM"/>
</dbReference>
<evidence type="ECO:0000256" key="9">
    <source>
        <dbReference type="ARBA" id="ARBA00023201"/>
    </source>
</evidence>
<feature type="transmembrane region" description="Helical" evidence="10">
    <location>
        <begin position="5"/>
        <end position="23"/>
    </location>
</feature>
<reference evidence="13" key="1">
    <citation type="submission" date="2016-09" db="EMBL/GenBank/DDBJ databases">
        <title>Draft genome sequence of a novel species of the family Streptococcaceae isolated from flowers.</title>
        <authorList>
            <person name="Chuah L.-O."/>
            <person name="Yap K.-P."/>
            <person name="Thong K.L."/>
            <person name="Liong M.T."/>
            <person name="Ahmad R."/>
            <person name="Rusul G."/>
        </authorList>
    </citation>
    <scope>NUCLEOTIDE SEQUENCE [LARGE SCALE GENOMIC DNA]</scope>
    <source>
        <strain evidence="13">DF1</strain>
    </source>
</reference>
<keyword evidence="2" id="KW-0813">Transport</keyword>
<dbReference type="AlphaFoldDB" id="A0A1E8GMG3"/>
<name>A0A1E8GMG3_9LACT</name>
<dbReference type="STRING" id="1859473.BG261_07385"/>
<keyword evidence="8 10" id="KW-0472">Membrane</keyword>